<feature type="compositionally biased region" description="Polar residues" evidence="1">
    <location>
        <begin position="178"/>
        <end position="193"/>
    </location>
</feature>
<feature type="compositionally biased region" description="Pro residues" evidence="1">
    <location>
        <begin position="133"/>
        <end position="146"/>
    </location>
</feature>
<keyword evidence="3" id="KW-1185">Reference proteome</keyword>
<feature type="region of interest" description="Disordered" evidence="1">
    <location>
        <begin position="132"/>
        <end position="203"/>
    </location>
</feature>
<dbReference type="OrthoDB" id="4961454at2759"/>
<dbReference type="Proteomes" id="UP000030816">
    <property type="component" value="Unassembled WGS sequence"/>
</dbReference>
<proteinExistence type="predicted"/>
<dbReference type="RefSeq" id="XP_040680446.1">
    <property type="nucleotide sequence ID" value="XM_040821877.1"/>
</dbReference>
<comment type="caution">
    <text evidence="2">The sequence shown here is derived from an EMBL/GenBank/DDBJ whole genome shotgun (WGS) entry which is preliminary data.</text>
</comment>
<protein>
    <submittedName>
        <fullName evidence="2">Uncharacterized protein</fullName>
    </submittedName>
</protein>
<dbReference type="AlphaFoldDB" id="A0A0B2X2B9"/>
<organism evidence="2 3">
    <name type="scientific">Metarhizium album (strain ARSEF 1941)</name>
    <dbReference type="NCBI Taxonomy" id="1081103"/>
    <lineage>
        <taxon>Eukaryota</taxon>
        <taxon>Fungi</taxon>
        <taxon>Dikarya</taxon>
        <taxon>Ascomycota</taxon>
        <taxon>Pezizomycotina</taxon>
        <taxon>Sordariomycetes</taxon>
        <taxon>Hypocreomycetidae</taxon>
        <taxon>Hypocreales</taxon>
        <taxon>Clavicipitaceae</taxon>
        <taxon>Metarhizium</taxon>
    </lineage>
</organism>
<dbReference type="GeneID" id="63737533"/>
<feature type="region of interest" description="Disordered" evidence="1">
    <location>
        <begin position="42"/>
        <end position="87"/>
    </location>
</feature>
<name>A0A0B2X2B9_METAS</name>
<accession>A0A0B2X2B9</accession>
<reference evidence="2 3" key="1">
    <citation type="journal article" date="2014" name="Proc. Natl. Acad. Sci. U.S.A.">
        <title>Trajectory and genomic determinants of fungal-pathogen speciation and host adaptation.</title>
        <authorList>
            <person name="Hu X."/>
            <person name="Xiao G."/>
            <person name="Zheng P."/>
            <person name="Shang Y."/>
            <person name="Su Y."/>
            <person name="Zhang X."/>
            <person name="Liu X."/>
            <person name="Zhan S."/>
            <person name="St Leger R.J."/>
            <person name="Wang C."/>
        </authorList>
    </citation>
    <scope>NUCLEOTIDE SEQUENCE [LARGE SCALE GENOMIC DNA]</scope>
    <source>
        <strain evidence="2 3">ARSEF 1941</strain>
    </source>
</reference>
<sequence length="315" mass="31844">MLFVAAGAASLGAADVLSPQDVPVQCATICGPIVDLSSQCAPATPRGPKAGGSASEAGAVAVPAGRRRADTGRQGGKRSQTDDQNAHLDGRFSEAISWPTSSAAAHPDSGPLEGHPRPERTATILLVIVEPADPSPQRQPPAPPAAPDTSSRQYAPPNETVPQGPGKLASQPVGSGENPANTATSETADSVVSTAGPVGDGAKSTDVEEQCVCANKSFDVPRVAALCASCITKTGLQETSMRSIMSACKFAERTYRPADDGIVDNVRVSATRPTAMLGSKAGPSSAGRGVSVARRRGMGDASVAACVLTLVLLAT</sequence>
<evidence type="ECO:0000313" key="3">
    <source>
        <dbReference type="Proteomes" id="UP000030816"/>
    </source>
</evidence>
<dbReference type="EMBL" id="AZHE01000005">
    <property type="protein sequence ID" value="KHN99380.1"/>
    <property type="molecule type" value="Genomic_DNA"/>
</dbReference>
<evidence type="ECO:0000313" key="2">
    <source>
        <dbReference type="EMBL" id="KHN99380.1"/>
    </source>
</evidence>
<dbReference type="STRING" id="1081103.A0A0B2X2B9"/>
<evidence type="ECO:0000256" key="1">
    <source>
        <dbReference type="SAM" id="MobiDB-lite"/>
    </source>
</evidence>
<feature type="compositionally biased region" description="Low complexity" evidence="1">
    <location>
        <begin position="47"/>
        <end position="64"/>
    </location>
</feature>
<gene>
    <name evidence="2" type="ORF">MAM_03078</name>
</gene>
<dbReference type="HOGENOM" id="CLU_083378_0_0_1"/>